<evidence type="ECO:0000313" key="6">
    <source>
        <dbReference type="Proteomes" id="UP000285317"/>
    </source>
</evidence>
<keyword evidence="1" id="KW-0805">Transcription regulation</keyword>
<dbReference type="KEGG" id="rfs:C1I64_12480"/>
<evidence type="ECO:0000259" key="4">
    <source>
        <dbReference type="PROSITE" id="PS50949"/>
    </source>
</evidence>
<dbReference type="InterPro" id="IPR008920">
    <property type="entry name" value="TF_FadR/GntR_C"/>
</dbReference>
<dbReference type="PANTHER" id="PTHR43537:SF44">
    <property type="entry name" value="GNTR FAMILY REGULATORY PROTEIN"/>
    <property type="match status" value="1"/>
</dbReference>
<protein>
    <submittedName>
        <fullName evidence="5">GntR family transcriptional regulator</fullName>
    </submittedName>
</protein>
<dbReference type="Gene3D" id="1.10.10.10">
    <property type="entry name" value="Winged helix-like DNA-binding domain superfamily/Winged helix DNA-binding domain"/>
    <property type="match status" value="1"/>
</dbReference>
<evidence type="ECO:0000313" key="5">
    <source>
        <dbReference type="EMBL" id="AZZ52777.1"/>
    </source>
</evidence>
<dbReference type="InterPro" id="IPR036390">
    <property type="entry name" value="WH_DNA-bd_sf"/>
</dbReference>
<feature type="domain" description="HTH gntR-type" evidence="4">
    <location>
        <begin position="4"/>
        <end position="73"/>
    </location>
</feature>
<dbReference type="PRINTS" id="PR00035">
    <property type="entry name" value="HTHGNTR"/>
</dbReference>
<sequence length="238" mass="25251">MPRPSLVATVADALLDEIVAGRIPIGSELPSEGELALAHDVSRATMREALGRLQGLNVIDARRGKRGTVNPVARWSDLEPILRATASGVDSAEASLHLIEVREMIETGASALAAVRRSDADLARLEEELAQMTAAHESGDLAAFVAADIAFHDVILAATGNVFVAAVFAPLAKVMRAKREQTSALVQIQRNALVKHRAVLEAIRAADADASRAAMADHIAQTAEDLRHYVLSGDDSSE</sequence>
<dbReference type="RefSeq" id="WP_127887416.1">
    <property type="nucleotide sequence ID" value="NZ_CP028137.1"/>
</dbReference>
<evidence type="ECO:0000256" key="1">
    <source>
        <dbReference type="ARBA" id="ARBA00023015"/>
    </source>
</evidence>
<dbReference type="GO" id="GO:0003700">
    <property type="term" value="F:DNA-binding transcription factor activity"/>
    <property type="evidence" value="ECO:0007669"/>
    <property type="project" value="InterPro"/>
</dbReference>
<dbReference type="InterPro" id="IPR036388">
    <property type="entry name" value="WH-like_DNA-bd_sf"/>
</dbReference>
<dbReference type="InterPro" id="IPR000524">
    <property type="entry name" value="Tscrpt_reg_HTH_GntR"/>
</dbReference>
<evidence type="ECO:0000256" key="2">
    <source>
        <dbReference type="ARBA" id="ARBA00023125"/>
    </source>
</evidence>
<dbReference type="SUPFAM" id="SSF48008">
    <property type="entry name" value="GntR ligand-binding domain-like"/>
    <property type="match status" value="1"/>
</dbReference>
<dbReference type="EMBL" id="CP028137">
    <property type="protein sequence ID" value="AZZ52777.1"/>
    <property type="molecule type" value="Genomic_DNA"/>
</dbReference>
<dbReference type="Pfam" id="PF00392">
    <property type="entry name" value="GntR"/>
    <property type="match status" value="1"/>
</dbReference>
<reference evidence="5 6" key="1">
    <citation type="submission" date="2018-03" db="EMBL/GenBank/DDBJ databases">
        <title>Bacteriophage NCPPB3778 and a type I-E CRISPR drive the evolution of the US Biological Select Agent, Rathayibacter toxicus.</title>
        <authorList>
            <person name="Davis E.W.II."/>
            <person name="Tabima J.F."/>
            <person name="Weisberg A.J."/>
            <person name="Dantas Lopes L."/>
            <person name="Wiseman M.S."/>
            <person name="Wiseman M.S."/>
            <person name="Pupko T."/>
            <person name="Belcher M.S."/>
            <person name="Sechler A.J."/>
            <person name="Tancos M.A."/>
            <person name="Schroeder B.K."/>
            <person name="Murray T.D."/>
            <person name="Luster D.G."/>
            <person name="Schneider W.L."/>
            <person name="Rogers E."/>
            <person name="Andreote F.D."/>
            <person name="Grunwald N.J."/>
            <person name="Putnam M.L."/>
            <person name="Chang J.H."/>
        </authorList>
    </citation>
    <scope>NUCLEOTIDE SEQUENCE [LARGE SCALE GENOMIC DNA]</scope>
    <source>
        <strain evidence="5 6">DSM 15932</strain>
    </source>
</reference>
<dbReference type="SUPFAM" id="SSF46785">
    <property type="entry name" value="Winged helix' DNA-binding domain"/>
    <property type="match status" value="1"/>
</dbReference>
<dbReference type="SMART" id="SM00895">
    <property type="entry name" value="FCD"/>
    <property type="match status" value="1"/>
</dbReference>
<gene>
    <name evidence="5" type="ORF">C1I64_12480</name>
</gene>
<dbReference type="SMART" id="SM00345">
    <property type="entry name" value="HTH_GNTR"/>
    <property type="match status" value="1"/>
</dbReference>
<proteinExistence type="predicted"/>
<dbReference type="Pfam" id="PF07729">
    <property type="entry name" value="FCD"/>
    <property type="match status" value="1"/>
</dbReference>
<dbReference type="PANTHER" id="PTHR43537">
    <property type="entry name" value="TRANSCRIPTIONAL REGULATOR, GNTR FAMILY"/>
    <property type="match status" value="1"/>
</dbReference>
<evidence type="ECO:0000256" key="3">
    <source>
        <dbReference type="ARBA" id="ARBA00023163"/>
    </source>
</evidence>
<keyword evidence="3" id="KW-0804">Transcription</keyword>
<accession>A0A3T0T2A9</accession>
<dbReference type="CDD" id="cd07377">
    <property type="entry name" value="WHTH_GntR"/>
    <property type="match status" value="1"/>
</dbReference>
<dbReference type="GO" id="GO:0003677">
    <property type="term" value="F:DNA binding"/>
    <property type="evidence" value="ECO:0007669"/>
    <property type="project" value="UniProtKB-KW"/>
</dbReference>
<organism evidence="5 6">
    <name type="scientific">Rathayibacter festucae DSM 15932</name>
    <dbReference type="NCBI Taxonomy" id="1328866"/>
    <lineage>
        <taxon>Bacteria</taxon>
        <taxon>Bacillati</taxon>
        <taxon>Actinomycetota</taxon>
        <taxon>Actinomycetes</taxon>
        <taxon>Micrococcales</taxon>
        <taxon>Microbacteriaceae</taxon>
        <taxon>Rathayibacter</taxon>
    </lineage>
</organism>
<dbReference type="InterPro" id="IPR011711">
    <property type="entry name" value="GntR_C"/>
</dbReference>
<name>A0A3T0T2A9_9MICO</name>
<dbReference type="Proteomes" id="UP000285317">
    <property type="component" value="Chromosome"/>
</dbReference>
<keyword evidence="2" id="KW-0238">DNA-binding</keyword>
<dbReference type="AlphaFoldDB" id="A0A3T0T2A9"/>
<dbReference type="Gene3D" id="1.20.120.530">
    <property type="entry name" value="GntR ligand-binding domain-like"/>
    <property type="match status" value="1"/>
</dbReference>
<dbReference type="PROSITE" id="PS50949">
    <property type="entry name" value="HTH_GNTR"/>
    <property type="match status" value="1"/>
</dbReference>